<dbReference type="SFLD" id="SFLDG01151">
    <property type="entry name" value="Main.2:_Nu-like"/>
    <property type="match status" value="1"/>
</dbReference>
<evidence type="ECO:0000259" key="2">
    <source>
        <dbReference type="PROSITE" id="PS50404"/>
    </source>
</evidence>
<dbReference type="Proteomes" id="UP000053259">
    <property type="component" value="Unassembled WGS sequence"/>
</dbReference>
<dbReference type="OrthoDB" id="2789670at2759"/>
<dbReference type="InterPro" id="IPR040079">
    <property type="entry name" value="Glutathione_S-Trfase"/>
</dbReference>
<dbReference type="RefSeq" id="XP_016216426.1">
    <property type="nucleotide sequence ID" value="XM_016356120.1"/>
</dbReference>
<dbReference type="InterPro" id="IPR036282">
    <property type="entry name" value="Glutathione-S-Trfase_C_sf"/>
</dbReference>
<evidence type="ECO:0008006" key="6">
    <source>
        <dbReference type="Google" id="ProtNLM"/>
    </source>
</evidence>
<sequence>MATAPSDKQPKPGLNVYVSPAVNPYKLPLLCEELGIPYNPIRIDAMQQEQKSEWYTRINPNGRLPALVHVKDDGETVQVWESAACMLYIVATFDRDYKVSYPPTSQEYWQMVSWLTWQVAGMGPMMGQAAHFVRYSLEDVPYGARRYVAESRRLFSVLEKQLTESEYLVGSKLTVADIAIFIWAMSASWCGVDISEFPAVKAWRDRIAQRPAIQRGLKVPMPYPFTDDKVTDPKRRGIYEMIQKHGKEMNRSELEELMKPRGRL</sequence>
<dbReference type="InterPro" id="IPR010987">
    <property type="entry name" value="Glutathione-S-Trfase_C-like"/>
</dbReference>
<dbReference type="PANTHER" id="PTHR44051">
    <property type="entry name" value="GLUTATHIONE S-TRANSFERASE-RELATED"/>
    <property type="match status" value="1"/>
</dbReference>
<evidence type="ECO:0000313" key="5">
    <source>
        <dbReference type="Proteomes" id="UP000053259"/>
    </source>
</evidence>
<dbReference type="PROSITE" id="PS50404">
    <property type="entry name" value="GST_NTER"/>
    <property type="match status" value="1"/>
</dbReference>
<protein>
    <recommendedName>
        <fullName evidence="6">Glutathione S-transferase</fullName>
    </recommendedName>
</protein>
<dbReference type="Gene3D" id="3.40.30.10">
    <property type="entry name" value="Glutaredoxin"/>
    <property type="match status" value="1"/>
</dbReference>
<evidence type="ECO:0000256" key="1">
    <source>
        <dbReference type="ARBA" id="ARBA00007409"/>
    </source>
</evidence>
<accession>A0A0D1Z0R6</accession>
<organism evidence="4 5">
    <name type="scientific">Verruconis gallopava</name>
    <dbReference type="NCBI Taxonomy" id="253628"/>
    <lineage>
        <taxon>Eukaryota</taxon>
        <taxon>Fungi</taxon>
        <taxon>Dikarya</taxon>
        <taxon>Ascomycota</taxon>
        <taxon>Pezizomycotina</taxon>
        <taxon>Dothideomycetes</taxon>
        <taxon>Pleosporomycetidae</taxon>
        <taxon>Venturiales</taxon>
        <taxon>Sympoventuriaceae</taxon>
        <taxon>Verruconis</taxon>
    </lineage>
</organism>
<name>A0A0D1Z0R6_9PEZI</name>
<dbReference type="PROSITE" id="PS50405">
    <property type="entry name" value="GST_CTER"/>
    <property type="match status" value="1"/>
</dbReference>
<proteinExistence type="inferred from homology"/>
<dbReference type="InterPro" id="IPR036249">
    <property type="entry name" value="Thioredoxin-like_sf"/>
</dbReference>
<dbReference type="Pfam" id="PF13409">
    <property type="entry name" value="GST_N_2"/>
    <property type="match status" value="1"/>
</dbReference>
<gene>
    <name evidence="4" type="ORF">PV09_02987</name>
</gene>
<feature type="domain" description="GST N-terminal" evidence="2">
    <location>
        <begin position="11"/>
        <end position="97"/>
    </location>
</feature>
<dbReference type="SUPFAM" id="SSF52833">
    <property type="entry name" value="Thioredoxin-like"/>
    <property type="match status" value="1"/>
</dbReference>
<dbReference type="AlphaFoldDB" id="A0A0D1Z0R6"/>
<evidence type="ECO:0000313" key="4">
    <source>
        <dbReference type="EMBL" id="KIW06557.1"/>
    </source>
</evidence>
<dbReference type="GeneID" id="27310960"/>
<evidence type="ECO:0000259" key="3">
    <source>
        <dbReference type="PROSITE" id="PS50405"/>
    </source>
</evidence>
<dbReference type="HOGENOM" id="CLU_011226_14_0_1"/>
<dbReference type="InterPro" id="IPR004045">
    <property type="entry name" value="Glutathione_S-Trfase_N"/>
</dbReference>
<comment type="similarity">
    <text evidence="1">Belongs to the GST superfamily.</text>
</comment>
<dbReference type="Pfam" id="PF00043">
    <property type="entry name" value="GST_C"/>
    <property type="match status" value="1"/>
</dbReference>
<dbReference type="VEuPathDB" id="FungiDB:PV09_02987"/>
<dbReference type="SUPFAM" id="SSF47616">
    <property type="entry name" value="GST C-terminal domain-like"/>
    <property type="match status" value="1"/>
</dbReference>
<keyword evidence="5" id="KW-1185">Reference proteome</keyword>
<feature type="domain" description="GST C-terminal" evidence="3">
    <location>
        <begin position="104"/>
        <end position="225"/>
    </location>
</feature>
<dbReference type="InParanoid" id="A0A0D1Z0R6"/>
<dbReference type="PANTHER" id="PTHR44051:SF8">
    <property type="entry name" value="GLUTATHIONE S-TRANSFERASE GSTA"/>
    <property type="match status" value="1"/>
</dbReference>
<dbReference type="STRING" id="253628.A0A0D1Z0R6"/>
<reference evidence="4 5" key="1">
    <citation type="submission" date="2015-01" db="EMBL/GenBank/DDBJ databases">
        <title>The Genome Sequence of Ochroconis gallopava CBS43764.</title>
        <authorList>
            <consortium name="The Broad Institute Genomics Platform"/>
            <person name="Cuomo C."/>
            <person name="de Hoog S."/>
            <person name="Gorbushina A."/>
            <person name="Stielow B."/>
            <person name="Teixiera M."/>
            <person name="Abouelleil A."/>
            <person name="Chapman S.B."/>
            <person name="Priest M."/>
            <person name="Young S.K."/>
            <person name="Wortman J."/>
            <person name="Nusbaum C."/>
            <person name="Birren B."/>
        </authorList>
    </citation>
    <scope>NUCLEOTIDE SEQUENCE [LARGE SCALE GENOMIC DNA]</scope>
    <source>
        <strain evidence="4 5">CBS 43764</strain>
    </source>
</reference>
<dbReference type="SFLD" id="SFLDG00358">
    <property type="entry name" value="Main_(cytGST)"/>
    <property type="match status" value="1"/>
</dbReference>
<dbReference type="SFLD" id="SFLDS00019">
    <property type="entry name" value="Glutathione_Transferase_(cytos"/>
    <property type="match status" value="1"/>
</dbReference>
<dbReference type="Gene3D" id="1.20.1050.10">
    <property type="match status" value="1"/>
</dbReference>
<dbReference type="InterPro" id="IPR004046">
    <property type="entry name" value="GST_C"/>
</dbReference>
<dbReference type="EMBL" id="KN847535">
    <property type="protein sequence ID" value="KIW06557.1"/>
    <property type="molecule type" value="Genomic_DNA"/>
</dbReference>